<keyword evidence="2 4" id="KW-0813">Transport</keyword>
<comment type="similarity">
    <text evidence="1 4">Belongs to the bacterial solute-binding protein 9 family.</text>
</comment>
<accession>A0A2M7Q9X5</accession>
<name>A0A2M7Q9X5_9BACT</name>
<dbReference type="InterPro" id="IPR006128">
    <property type="entry name" value="Lipoprotein_PsaA-like"/>
</dbReference>
<protein>
    <recommendedName>
        <fullName evidence="7">Zinc ABC transporter substrate-binding protein</fullName>
    </recommendedName>
</protein>
<keyword evidence="3" id="KW-0732">Signal</keyword>
<dbReference type="GO" id="GO:0030001">
    <property type="term" value="P:metal ion transport"/>
    <property type="evidence" value="ECO:0007669"/>
    <property type="project" value="InterPro"/>
</dbReference>
<proteinExistence type="inferred from homology"/>
<gene>
    <name evidence="5" type="ORF">COY93_04350</name>
</gene>
<dbReference type="Gene3D" id="3.40.50.1980">
    <property type="entry name" value="Nitrogenase molybdenum iron protein domain"/>
    <property type="match status" value="2"/>
</dbReference>
<dbReference type="AlphaFoldDB" id="A0A2M7Q9X5"/>
<evidence type="ECO:0000256" key="2">
    <source>
        <dbReference type="ARBA" id="ARBA00022448"/>
    </source>
</evidence>
<dbReference type="Pfam" id="PF01297">
    <property type="entry name" value="ZnuA"/>
    <property type="match status" value="1"/>
</dbReference>
<dbReference type="InterPro" id="IPR006129">
    <property type="entry name" value="AdhesinB"/>
</dbReference>
<sequence length="306" mass="33031">MNVNTKKIIAVAVAVAAIALLLIALASRKTTEGIPNRTVAATIFPLCDIVRNVAGDDLTVACLLPPGASPHTFEPTPSVIRQVSSASVVFVLGHGIDAWAETLADGAEKPTTTVDTNIPLRRALDEEEEEEGHDDEHSDGVDPHYWLSIPNAKLIAANVAADLTARYPDLSAHLSANLDRYRSELDRADVQLRETLTLTGSREIVTLHDAWYYFAEEYGLTIVGSFVPTPGREPTPQYLAALGQAVSRSGSQTLFSEPQISTDTLQPFIHDHQLKIAVLDPLGGTGDRTSYIKTMLANAETIAENQ</sequence>
<dbReference type="PANTHER" id="PTHR42953:SF3">
    <property type="entry name" value="HIGH-AFFINITY ZINC UPTAKE SYSTEM PROTEIN ZNUA"/>
    <property type="match status" value="1"/>
</dbReference>
<organism evidence="5 6">
    <name type="scientific">Candidatus Uhrbacteria bacterium CG_4_10_14_0_8_um_filter_58_22</name>
    <dbReference type="NCBI Taxonomy" id="1975029"/>
    <lineage>
        <taxon>Bacteria</taxon>
        <taxon>Candidatus Uhriibacteriota</taxon>
    </lineage>
</organism>
<evidence type="ECO:0008006" key="7">
    <source>
        <dbReference type="Google" id="ProtNLM"/>
    </source>
</evidence>
<dbReference type="GO" id="GO:0046872">
    <property type="term" value="F:metal ion binding"/>
    <property type="evidence" value="ECO:0007669"/>
    <property type="project" value="InterPro"/>
</dbReference>
<reference evidence="6" key="1">
    <citation type="submission" date="2017-09" db="EMBL/GenBank/DDBJ databases">
        <title>Depth-based differentiation of microbial function through sediment-hosted aquifers and enrichment of novel symbionts in the deep terrestrial subsurface.</title>
        <authorList>
            <person name="Probst A.J."/>
            <person name="Ladd B."/>
            <person name="Jarett J.K."/>
            <person name="Geller-Mcgrath D.E."/>
            <person name="Sieber C.M.K."/>
            <person name="Emerson J.B."/>
            <person name="Anantharaman K."/>
            <person name="Thomas B.C."/>
            <person name="Malmstrom R."/>
            <person name="Stieglmeier M."/>
            <person name="Klingl A."/>
            <person name="Woyke T."/>
            <person name="Ryan C.M."/>
            <person name="Banfield J.F."/>
        </authorList>
    </citation>
    <scope>NUCLEOTIDE SEQUENCE [LARGE SCALE GENOMIC DNA]</scope>
</reference>
<evidence type="ECO:0000256" key="3">
    <source>
        <dbReference type="ARBA" id="ARBA00022729"/>
    </source>
</evidence>
<evidence type="ECO:0000313" key="6">
    <source>
        <dbReference type="Proteomes" id="UP000230973"/>
    </source>
</evidence>
<dbReference type="PANTHER" id="PTHR42953">
    <property type="entry name" value="HIGH-AFFINITY ZINC UPTAKE SYSTEM PROTEIN ZNUA-RELATED"/>
    <property type="match status" value="1"/>
</dbReference>
<dbReference type="EMBL" id="PFLC01000058">
    <property type="protein sequence ID" value="PIY61947.1"/>
    <property type="molecule type" value="Genomic_DNA"/>
</dbReference>
<evidence type="ECO:0000256" key="1">
    <source>
        <dbReference type="ARBA" id="ARBA00011028"/>
    </source>
</evidence>
<dbReference type="InterPro" id="IPR050492">
    <property type="entry name" value="Bact_metal-bind_prot9"/>
</dbReference>
<dbReference type="Proteomes" id="UP000230973">
    <property type="component" value="Unassembled WGS sequence"/>
</dbReference>
<dbReference type="GO" id="GO:0007155">
    <property type="term" value="P:cell adhesion"/>
    <property type="evidence" value="ECO:0007669"/>
    <property type="project" value="InterPro"/>
</dbReference>
<evidence type="ECO:0000256" key="4">
    <source>
        <dbReference type="RuleBase" id="RU003512"/>
    </source>
</evidence>
<dbReference type="PRINTS" id="PR00691">
    <property type="entry name" value="ADHESINB"/>
</dbReference>
<dbReference type="InterPro" id="IPR006127">
    <property type="entry name" value="ZnuA-like"/>
</dbReference>
<comment type="caution">
    <text evidence="5">The sequence shown here is derived from an EMBL/GenBank/DDBJ whole genome shotgun (WGS) entry which is preliminary data.</text>
</comment>
<dbReference type="SUPFAM" id="SSF53807">
    <property type="entry name" value="Helical backbone' metal receptor"/>
    <property type="match status" value="1"/>
</dbReference>
<dbReference type="PRINTS" id="PR00690">
    <property type="entry name" value="ADHESNFAMILY"/>
</dbReference>
<evidence type="ECO:0000313" key="5">
    <source>
        <dbReference type="EMBL" id="PIY61947.1"/>
    </source>
</evidence>